<gene>
    <name evidence="7" type="primary">namA</name>
    <name evidence="7" type="ORF">ACFFK0_26385</name>
</gene>
<evidence type="ECO:0000256" key="2">
    <source>
        <dbReference type="ARBA" id="ARBA00022630"/>
    </source>
</evidence>
<proteinExistence type="predicted"/>
<dbReference type="PANTHER" id="PTHR43303:SF4">
    <property type="entry name" value="NADPH DEHYDROGENASE C23G7.10C-RELATED"/>
    <property type="match status" value="1"/>
</dbReference>
<dbReference type="InterPro" id="IPR013785">
    <property type="entry name" value="Aldolase_TIM"/>
</dbReference>
<dbReference type="EC" id="1.6.99.1" evidence="7"/>
<accession>A0ABV6DTF6</accession>
<dbReference type="NCBIfam" id="NF010047">
    <property type="entry name" value="PRK13523.1"/>
    <property type="match status" value="1"/>
</dbReference>
<evidence type="ECO:0000313" key="7">
    <source>
        <dbReference type="EMBL" id="MFC0215931.1"/>
    </source>
</evidence>
<keyword evidence="3" id="KW-0288">FMN</keyword>
<feature type="domain" description="NADH:flavin oxidoreductase/NADH oxidase N-terminal" evidence="6">
    <location>
        <begin position="5"/>
        <end position="323"/>
    </location>
</feature>
<dbReference type="Gene3D" id="3.20.20.70">
    <property type="entry name" value="Aldolase class I"/>
    <property type="match status" value="1"/>
</dbReference>
<organism evidence="7 8">
    <name type="scientific">Paenibacillus chartarius</name>
    <dbReference type="NCBI Taxonomy" id="747481"/>
    <lineage>
        <taxon>Bacteria</taxon>
        <taxon>Bacillati</taxon>
        <taxon>Bacillota</taxon>
        <taxon>Bacilli</taxon>
        <taxon>Bacillales</taxon>
        <taxon>Paenibacillaceae</taxon>
        <taxon>Paenibacillus</taxon>
    </lineage>
</organism>
<reference evidence="7 8" key="1">
    <citation type="submission" date="2024-09" db="EMBL/GenBank/DDBJ databases">
        <authorList>
            <person name="Sun Q."/>
            <person name="Mori K."/>
        </authorList>
    </citation>
    <scope>NUCLEOTIDE SEQUENCE [LARGE SCALE GENOMIC DNA]</scope>
    <source>
        <strain evidence="7 8">CCM 7759</strain>
    </source>
</reference>
<dbReference type="InterPro" id="IPR044152">
    <property type="entry name" value="YqjM-like"/>
</dbReference>
<dbReference type="RefSeq" id="WP_377473619.1">
    <property type="nucleotide sequence ID" value="NZ_JBHLWN010000105.1"/>
</dbReference>
<evidence type="ECO:0000256" key="4">
    <source>
        <dbReference type="ARBA" id="ARBA00022857"/>
    </source>
</evidence>
<evidence type="ECO:0000313" key="8">
    <source>
        <dbReference type="Proteomes" id="UP001589776"/>
    </source>
</evidence>
<dbReference type="EMBL" id="JBHLWN010000105">
    <property type="protein sequence ID" value="MFC0215931.1"/>
    <property type="molecule type" value="Genomic_DNA"/>
</dbReference>
<dbReference type="Proteomes" id="UP001589776">
    <property type="component" value="Unassembled WGS sequence"/>
</dbReference>
<name>A0ABV6DTF6_9BACL</name>
<dbReference type="PANTHER" id="PTHR43303">
    <property type="entry name" value="NADPH DEHYDROGENASE C23G7.10C-RELATED"/>
    <property type="match status" value="1"/>
</dbReference>
<keyword evidence="8" id="KW-1185">Reference proteome</keyword>
<comment type="caution">
    <text evidence="7">The sequence shown here is derived from an EMBL/GenBank/DDBJ whole genome shotgun (WGS) entry which is preliminary data.</text>
</comment>
<dbReference type="SUPFAM" id="SSF51395">
    <property type="entry name" value="FMN-linked oxidoreductases"/>
    <property type="match status" value="1"/>
</dbReference>
<dbReference type="GO" id="GO:0003959">
    <property type="term" value="F:NADPH dehydrogenase activity"/>
    <property type="evidence" value="ECO:0007669"/>
    <property type="project" value="UniProtKB-EC"/>
</dbReference>
<protein>
    <submittedName>
        <fullName evidence="7">NADPH dehydrogenase NamA</fullName>
        <ecNumber evidence="7">1.6.99.1</ecNumber>
    </submittedName>
</protein>
<sequence>MRALLFTPITFRELTLKNRIVMSPMNMYASDESGAANDWHKLHYASRAVGQTGLIIVEATAVAPEGRVTKRDLGIWEEGHIEAFRQVTEAVRAQGAAIGIQLAHAGRKANVDLPLAAPSAIPFSDESKVPEALSEPDIRRLAGIYGAAARRARLAGFDVIEIHAAHGYLIHEFLSPVSNKREDAYGGSRDGRFRFLGEVVEAIRAEWSGPLFVRISANEYHPEGNTLDDYTYYAARLRAAGVDLIDVSTGGLIPFVPEVYPGYQVPYADHIRREAGIPAGAVGLITEPEQAQRIMEETHVDLILIGRELLRDPYWPRRAARRLGAELKAPASYQRAWEV</sequence>
<dbReference type="Pfam" id="PF00724">
    <property type="entry name" value="Oxidored_FMN"/>
    <property type="match status" value="1"/>
</dbReference>
<evidence type="ECO:0000256" key="5">
    <source>
        <dbReference type="ARBA" id="ARBA00023002"/>
    </source>
</evidence>
<dbReference type="InterPro" id="IPR001155">
    <property type="entry name" value="OxRdtase_FMN_N"/>
</dbReference>
<comment type="cofactor">
    <cofactor evidence="1">
        <name>FMN</name>
        <dbReference type="ChEBI" id="CHEBI:58210"/>
    </cofactor>
</comment>
<keyword evidence="4" id="KW-0521">NADP</keyword>
<dbReference type="CDD" id="cd02932">
    <property type="entry name" value="OYE_YqiM_FMN"/>
    <property type="match status" value="1"/>
</dbReference>
<keyword evidence="2" id="KW-0285">Flavoprotein</keyword>
<keyword evidence="5 7" id="KW-0560">Oxidoreductase</keyword>
<evidence type="ECO:0000259" key="6">
    <source>
        <dbReference type="Pfam" id="PF00724"/>
    </source>
</evidence>
<evidence type="ECO:0000256" key="1">
    <source>
        <dbReference type="ARBA" id="ARBA00001917"/>
    </source>
</evidence>
<evidence type="ECO:0000256" key="3">
    <source>
        <dbReference type="ARBA" id="ARBA00022643"/>
    </source>
</evidence>